<dbReference type="Pfam" id="PF13499">
    <property type="entry name" value="EF-hand_7"/>
    <property type="match status" value="1"/>
</dbReference>
<dbReference type="Pfam" id="PF13202">
    <property type="entry name" value="EF-hand_5"/>
    <property type="match status" value="2"/>
</dbReference>
<dbReference type="Gene3D" id="1.10.238.10">
    <property type="entry name" value="EF-hand"/>
    <property type="match status" value="2"/>
</dbReference>
<feature type="region of interest" description="Disordered" evidence="3">
    <location>
        <begin position="69"/>
        <end position="172"/>
    </location>
</feature>
<feature type="signal peptide" evidence="4">
    <location>
        <begin position="1"/>
        <end position="24"/>
    </location>
</feature>
<feature type="domain" description="EF-hand" evidence="5">
    <location>
        <begin position="123"/>
        <end position="158"/>
    </location>
</feature>
<sequence length="172" mass="18038">MKRALIISTTLATGFALLAGTAMAHQSGGQMGGKGMRGGMMAPFEDIDADGDGKITQAEIDAHRAAKFAEADTDGDGALSAEELAAAAEKREAERRANMGQRMLDRLDANKDGKITADEMPGNDADRAKSMIERLDTDGDGAVSQAELDAAKQMRGPRGEGKGERGFGKKSH</sequence>
<keyword evidence="7" id="KW-1185">Reference proteome</keyword>
<dbReference type="PROSITE" id="PS50222">
    <property type="entry name" value="EF_HAND_2"/>
    <property type="match status" value="2"/>
</dbReference>
<dbReference type="SUPFAM" id="SSF47473">
    <property type="entry name" value="EF-hand"/>
    <property type="match status" value="1"/>
</dbReference>
<feature type="compositionally biased region" description="Low complexity" evidence="3">
    <location>
        <begin position="78"/>
        <end position="87"/>
    </location>
</feature>
<evidence type="ECO:0000256" key="3">
    <source>
        <dbReference type="SAM" id="MobiDB-lite"/>
    </source>
</evidence>
<feature type="compositionally biased region" description="Basic and acidic residues" evidence="3">
    <location>
        <begin position="88"/>
        <end position="117"/>
    </location>
</feature>
<dbReference type="Proteomes" id="UP000244904">
    <property type="component" value="Unassembled WGS sequence"/>
</dbReference>
<dbReference type="GO" id="GO:0005509">
    <property type="term" value="F:calcium ion binding"/>
    <property type="evidence" value="ECO:0007669"/>
    <property type="project" value="InterPro"/>
</dbReference>
<keyword evidence="1" id="KW-0479">Metal-binding</keyword>
<evidence type="ECO:0000256" key="2">
    <source>
        <dbReference type="ARBA" id="ARBA00022737"/>
    </source>
</evidence>
<protein>
    <recommendedName>
        <fullName evidence="5">EF-hand domain-containing protein</fullName>
    </recommendedName>
</protein>
<dbReference type="PANTHER" id="PTHR10827:SF98">
    <property type="entry name" value="45 KDA CALCIUM-BINDING PROTEIN"/>
    <property type="match status" value="1"/>
</dbReference>
<evidence type="ECO:0000256" key="1">
    <source>
        <dbReference type="ARBA" id="ARBA00022723"/>
    </source>
</evidence>
<evidence type="ECO:0000256" key="4">
    <source>
        <dbReference type="SAM" id="SignalP"/>
    </source>
</evidence>
<dbReference type="EMBL" id="OMOJ01000001">
    <property type="protein sequence ID" value="SPF78081.1"/>
    <property type="molecule type" value="Genomic_DNA"/>
</dbReference>
<dbReference type="SMART" id="SM00054">
    <property type="entry name" value="EFh"/>
    <property type="match status" value="3"/>
</dbReference>
<dbReference type="RefSeq" id="WP_108884757.1">
    <property type="nucleotide sequence ID" value="NZ_OMOJ01000001.1"/>
</dbReference>
<organism evidence="6 7">
    <name type="scientific">Pseudoprimorskyibacter insulae</name>
    <dbReference type="NCBI Taxonomy" id="1695997"/>
    <lineage>
        <taxon>Bacteria</taxon>
        <taxon>Pseudomonadati</taxon>
        <taxon>Pseudomonadota</taxon>
        <taxon>Alphaproteobacteria</taxon>
        <taxon>Rhodobacterales</taxon>
        <taxon>Paracoccaceae</taxon>
        <taxon>Pseudoprimorskyibacter</taxon>
    </lineage>
</organism>
<name>A0A2R8APW0_9RHOB</name>
<feature type="chain" id="PRO_5015336410" description="EF-hand domain-containing protein" evidence="4">
    <location>
        <begin position="25"/>
        <end position="172"/>
    </location>
</feature>
<dbReference type="PANTHER" id="PTHR10827">
    <property type="entry name" value="RETICULOCALBIN"/>
    <property type="match status" value="1"/>
</dbReference>
<dbReference type="OrthoDB" id="5470953at2"/>
<evidence type="ECO:0000259" key="5">
    <source>
        <dbReference type="PROSITE" id="PS50222"/>
    </source>
</evidence>
<dbReference type="InterPro" id="IPR018247">
    <property type="entry name" value="EF_Hand_1_Ca_BS"/>
</dbReference>
<dbReference type="InterPro" id="IPR002048">
    <property type="entry name" value="EF_hand_dom"/>
</dbReference>
<gene>
    <name evidence="6" type="ORF">PRI8871_00671</name>
</gene>
<proteinExistence type="predicted"/>
<keyword evidence="4" id="KW-0732">Signal</keyword>
<feature type="compositionally biased region" description="Basic and acidic residues" evidence="3">
    <location>
        <begin position="149"/>
        <end position="172"/>
    </location>
</feature>
<feature type="compositionally biased region" description="Basic and acidic residues" evidence="3">
    <location>
        <begin position="124"/>
        <end position="137"/>
    </location>
</feature>
<evidence type="ECO:0000313" key="7">
    <source>
        <dbReference type="Proteomes" id="UP000244904"/>
    </source>
</evidence>
<feature type="domain" description="EF-hand" evidence="5">
    <location>
        <begin position="59"/>
        <end position="94"/>
    </location>
</feature>
<evidence type="ECO:0000313" key="6">
    <source>
        <dbReference type="EMBL" id="SPF78081.1"/>
    </source>
</evidence>
<dbReference type="PROSITE" id="PS00018">
    <property type="entry name" value="EF_HAND_1"/>
    <property type="match status" value="2"/>
</dbReference>
<reference evidence="7" key="1">
    <citation type="submission" date="2018-03" db="EMBL/GenBank/DDBJ databases">
        <authorList>
            <person name="Rodrigo-Torres L."/>
            <person name="Arahal R. D."/>
            <person name="Lucena T."/>
        </authorList>
    </citation>
    <scope>NUCLEOTIDE SEQUENCE [LARGE SCALE GENOMIC DNA]</scope>
    <source>
        <strain evidence="7">CECT 8871</strain>
    </source>
</reference>
<dbReference type="AlphaFoldDB" id="A0A2R8APW0"/>
<dbReference type="InterPro" id="IPR011992">
    <property type="entry name" value="EF-hand-dom_pair"/>
</dbReference>
<accession>A0A2R8APW0</accession>
<keyword evidence="2" id="KW-0677">Repeat</keyword>